<dbReference type="EMBL" id="FWXZ01000001">
    <property type="protein sequence ID" value="SMC42544.1"/>
    <property type="molecule type" value="Genomic_DNA"/>
</dbReference>
<protein>
    <submittedName>
        <fullName evidence="1">Glycopeptide antibiotics resistance protein</fullName>
    </submittedName>
</protein>
<keyword evidence="2" id="KW-1185">Reference proteome</keyword>
<dbReference type="Proteomes" id="UP000192328">
    <property type="component" value="Unassembled WGS sequence"/>
</dbReference>
<organism evidence="1 2">
    <name type="scientific">Aristaeella lactis</name>
    <dbReference type="NCBI Taxonomy" id="3046383"/>
    <lineage>
        <taxon>Bacteria</taxon>
        <taxon>Bacillati</taxon>
        <taxon>Bacillota</taxon>
        <taxon>Clostridia</taxon>
        <taxon>Eubacteriales</taxon>
        <taxon>Aristaeellaceae</taxon>
        <taxon>Aristaeella</taxon>
    </lineage>
</organism>
<evidence type="ECO:0000313" key="2">
    <source>
        <dbReference type="Proteomes" id="UP000192328"/>
    </source>
</evidence>
<evidence type="ECO:0000313" key="1">
    <source>
        <dbReference type="EMBL" id="SMC42544.1"/>
    </source>
</evidence>
<name>A0AC61PJ84_9FIRM</name>
<proteinExistence type="predicted"/>
<gene>
    <name evidence="1" type="ORF">SAMN06297397_0868</name>
</gene>
<accession>A0AC61PJ84</accession>
<sequence length="457" mass="53194">MFIFIFHFVTNTSEKMIRSSSLKKIVTKGEKNERIDYVDDNGTITYAADKHYAMKIITRNNNEQFEEFLGVDGKPAKQNLGYFYIRRFYDPNGKEYKTIYLDVDNKPIINRLGYAIVERSFNENGKIDIELFYDENNRPVESNQYGYGCKYEYDNDGQNIKTTYLSIDGEPFITGQGFAIIHKSYYKEGINAGRVKNEYYYNEKEEPIKLKKGEYGLHKDYDKEGRTNTYTYLGIDGNPTNTLEGYTTIIRTYYNDDSVKSDMYYDKDGLPMALSGGQYGVLKKNGQSIWLDINGNEIRSFRNLLFGSVWFSLAVCIVIVCVSSFIRKKYNKILMVLYGVFILYMTIIYRSENTGGINLVPFWSYRQIFNDKELTMEILKNILLFIPFASVLYNVFQTEKILIPVFILSFLIETVQLIWHKGLCEIDDVISNTIGGLIGWGLAKQIKRQFHAKFYKE</sequence>
<comment type="caution">
    <text evidence="1">The sequence shown here is derived from an EMBL/GenBank/DDBJ whole genome shotgun (WGS) entry which is preliminary data.</text>
</comment>
<reference evidence="1" key="1">
    <citation type="submission" date="2017-04" db="EMBL/GenBank/DDBJ databases">
        <authorList>
            <person name="Varghese N."/>
            <person name="Submissions S."/>
        </authorList>
    </citation>
    <scope>NUCLEOTIDE SEQUENCE</scope>
    <source>
        <strain evidence="1">WTE2008</strain>
    </source>
</reference>